<sequence>FLILIQPPLHCNGSQLILSNIPKFNRRFMMRIKRLKKRRTLKFKREEDLQKMSYLKAVILEGLRRHFLVHFVLPHVVSEAVVVGGHLVPKNGNTNFMLLRWVGLHWCGRTLCSLSQKGLLMVMVVRLSLI</sequence>
<comment type="cofactor">
    <cofactor evidence="1">
        <name>heme</name>
        <dbReference type="ChEBI" id="CHEBI:30413"/>
    </cofactor>
</comment>
<keyword evidence="3" id="KW-0812">Transmembrane</keyword>
<gene>
    <name evidence="7" type="ORF">G4B88_001372</name>
</gene>
<dbReference type="GO" id="GO:0016709">
    <property type="term" value="F:oxidoreductase activity, acting on paired donors, with incorporation or reduction of molecular oxygen, NAD(P)H as one donor, and incorporation of one atom of oxygen"/>
    <property type="evidence" value="ECO:0007669"/>
    <property type="project" value="TreeGrafter"/>
</dbReference>
<dbReference type="PANTHER" id="PTHR24298">
    <property type="entry name" value="FLAVONOID 3'-MONOOXYGENASE-RELATED"/>
    <property type="match status" value="1"/>
</dbReference>
<dbReference type="GO" id="GO:0016020">
    <property type="term" value="C:membrane"/>
    <property type="evidence" value="ECO:0007669"/>
    <property type="project" value="UniProtKB-SubCell"/>
</dbReference>
<keyword evidence="4" id="KW-0479">Metal-binding</keyword>
<evidence type="ECO:0000313" key="8">
    <source>
        <dbReference type="Proteomes" id="UP000583929"/>
    </source>
</evidence>
<proteinExistence type="predicted"/>
<dbReference type="AlphaFoldDB" id="A0A7J6E5K6"/>
<organism evidence="7 8">
    <name type="scientific">Cannabis sativa</name>
    <name type="common">Hemp</name>
    <name type="synonym">Marijuana</name>
    <dbReference type="NCBI Taxonomy" id="3483"/>
    <lineage>
        <taxon>Eukaryota</taxon>
        <taxon>Viridiplantae</taxon>
        <taxon>Streptophyta</taxon>
        <taxon>Embryophyta</taxon>
        <taxon>Tracheophyta</taxon>
        <taxon>Spermatophyta</taxon>
        <taxon>Magnoliopsida</taxon>
        <taxon>eudicotyledons</taxon>
        <taxon>Gunneridae</taxon>
        <taxon>Pentapetalae</taxon>
        <taxon>rosids</taxon>
        <taxon>fabids</taxon>
        <taxon>Rosales</taxon>
        <taxon>Cannabaceae</taxon>
        <taxon>Cannabis</taxon>
    </lineage>
</organism>
<evidence type="ECO:0000256" key="2">
    <source>
        <dbReference type="ARBA" id="ARBA00004167"/>
    </source>
</evidence>
<evidence type="ECO:0000256" key="3">
    <source>
        <dbReference type="ARBA" id="ARBA00022692"/>
    </source>
</evidence>
<keyword evidence="8" id="KW-1185">Reference proteome</keyword>
<dbReference type="InterPro" id="IPR051103">
    <property type="entry name" value="Plant_metabolite_P450s"/>
</dbReference>
<evidence type="ECO:0000256" key="6">
    <source>
        <dbReference type="ARBA" id="ARBA00023136"/>
    </source>
</evidence>
<dbReference type="PANTHER" id="PTHR24298:SF800">
    <property type="entry name" value="CYTOCHROME P450 89A2-RELATED"/>
    <property type="match status" value="1"/>
</dbReference>
<evidence type="ECO:0000256" key="4">
    <source>
        <dbReference type="ARBA" id="ARBA00022723"/>
    </source>
</evidence>
<keyword evidence="6" id="KW-0472">Membrane</keyword>
<dbReference type="InterPro" id="IPR036396">
    <property type="entry name" value="Cyt_P450_sf"/>
</dbReference>
<dbReference type="InterPro" id="IPR001128">
    <property type="entry name" value="Cyt_P450"/>
</dbReference>
<reference evidence="7 8" key="1">
    <citation type="journal article" date="2020" name="bioRxiv">
        <title>Sequence and annotation of 42 cannabis genomes reveals extensive copy number variation in cannabinoid synthesis and pathogen resistance genes.</title>
        <authorList>
            <person name="Mckernan K.J."/>
            <person name="Helbert Y."/>
            <person name="Kane L.T."/>
            <person name="Ebling H."/>
            <person name="Zhang L."/>
            <person name="Liu B."/>
            <person name="Eaton Z."/>
            <person name="Mclaughlin S."/>
            <person name="Kingan S."/>
            <person name="Baybayan P."/>
            <person name="Concepcion G."/>
            <person name="Jordan M."/>
            <person name="Riva A."/>
            <person name="Barbazuk W."/>
            <person name="Harkins T."/>
        </authorList>
    </citation>
    <scope>NUCLEOTIDE SEQUENCE [LARGE SCALE GENOMIC DNA]</scope>
    <source>
        <strain evidence="8">cv. Jamaican Lion 4</strain>
        <tissue evidence="7">Leaf</tissue>
    </source>
</reference>
<dbReference type="Pfam" id="PF00067">
    <property type="entry name" value="p450"/>
    <property type="match status" value="1"/>
</dbReference>
<accession>A0A7J6E5K6</accession>
<comment type="caution">
    <text evidence="7">The sequence shown here is derived from an EMBL/GenBank/DDBJ whole genome shotgun (WGS) entry which is preliminary data.</text>
</comment>
<dbReference type="Gene3D" id="1.10.630.10">
    <property type="entry name" value="Cytochrome P450"/>
    <property type="match status" value="1"/>
</dbReference>
<evidence type="ECO:0000256" key="1">
    <source>
        <dbReference type="ARBA" id="ARBA00001971"/>
    </source>
</evidence>
<feature type="non-terminal residue" evidence="7">
    <location>
        <position position="130"/>
    </location>
</feature>
<keyword evidence="5" id="KW-1133">Transmembrane helix</keyword>
<dbReference type="GO" id="GO:0020037">
    <property type="term" value="F:heme binding"/>
    <property type="evidence" value="ECO:0007669"/>
    <property type="project" value="InterPro"/>
</dbReference>
<comment type="subcellular location">
    <subcellularLocation>
        <location evidence="2">Membrane</location>
        <topology evidence="2">Single-pass membrane protein</topology>
    </subcellularLocation>
</comment>
<dbReference type="Proteomes" id="UP000583929">
    <property type="component" value="Unassembled WGS sequence"/>
</dbReference>
<evidence type="ECO:0000313" key="7">
    <source>
        <dbReference type="EMBL" id="KAF4352939.1"/>
    </source>
</evidence>
<dbReference type="SUPFAM" id="SSF48264">
    <property type="entry name" value="Cytochrome P450"/>
    <property type="match status" value="1"/>
</dbReference>
<protein>
    <submittedName>
        <fullName evidence="7">Uncharacterized protein</fullName>
    </submittedName>
</protein>
<evidence type="ECO:0000256" key="5">
    <source>
        <dbReference type="ARBA" id="ARBA00022989"/>
    </source>
</evidence>
<dbReference type="EMBL" id="JAATIQ010000516">
    <property type="protein sequence ID" value="KAF4352939.1"/>
    <property type="molecule type" value="Genomic_DNA"/>
</dbReference>
<name>A0A7J6E5K6_CANSA</name>
<dbReference type="GO" id="GO:0005506">
    <property type="term" value="F:iron ion binding"/>
    <property type="evidence" value="ECO:0007669"/>
    <property type="project" value="InterPro"/>
</dbReference>